<comment type="subcellular location">
    <subcellularLocation>
        <location evidence="1">Membrane</location>
        <topology evidence="1">Multi-pass membrane protein</topology>
    </subcellularLocation>
</comment>
<accession>A0A2I6S5E5</accession>
<evidence type="ECO:0000313" key="8">
    <source>
        <dbReference type="Proteomes" id="UP000242205"/>
    </source>
</evidence>
<protein>
    <submittedName>
        <fullName evidence="7">Iron export ABC transporter permease subunit FetB</fullName>
    </submittedName>
</protein>
<feature type="transmembrane region" description="Helical" evidence="6">
    <location>
        <begin position="225"/>
        <end position="246"/>
    </location>
</feature>
<feature type="transmembrane region" description="Helical" evidence="6">
    <location>
        <begin position="128"/>
        <end position="148"/>
    </location>
</feature>
<comment type="similarity">
    <text evidence="2">Belongs to the UPF0014 family.</text>
</comment>
<dbReference type="EMBL" id="CP025682">
    <property type="protein sequence ID" value="AUN94473.1"/>
    <property type="molecule type" value="Genomic_DNA"/>
</dbReference>
<proteinExistence type="inferred from homology"/>
<keyword evidence="3 6" id="KW-0812">Transmembrane</keyword>
<dbReference type="KEGG" id="atw:C0099_05660"/>
<sequence length="273" mass="29217">MNVIELSWWELGLAALLVLALAACAHWARLGMSTSLIVAAVRTVVQLALVGLVLEVLFSVAALQWVALMACVMLLVAGREVMARQKRRLVGGWTFGIGTLSMFLSSFTVTILALVVVIGPEPWYTPQYAIPLLGMMLGNTMTGVALGLDRLTDTVWRQRAVIEARLMLGESWNEAIADIRRDAIRSGLIPIVNAMAAAGVVSLPGMMTGQILAGSPPALAVKYQILVMFAITVGTGFGTLAAVAAGSRRLFDERERLRVDRLTAATDANNGAR</sequence>
<dbReference type="Proteomes" id="UP000242205">
    <property type="component" value="Chromosome"/>
</dbReference>
<evidence type="ECO:0000313" key="7">
    <source>
        <dbReference type="EMBL" id="AUN94473.1"/>
    </source>
</evidence>
<feature type="transmembrane region" description="Helical" evidence="6">
    <location>
        <begin position="188"/>
        <end position="213"/>
    </location>
</feature>
<name>A0A2I6S5E5_9RHOO</name>
<keyword evidence="4 6" id="KW-1133">Transmembrane helix</keyword>
<keyword evidence="8" id="KW-1185">Reference proteome</keyword>
<evidence type="ECO:0000256" key="5">
    <source>
        <dbReference type="ARBA" id="ARBA00023136"/>
    </source>
</evidence>
<dbReference type="Pfam" id="PF03649">
    <property type="entry name" value="UPF0014"/>
    <property type="match status" value="1"/>
</dbReference>
<evidence type="ECO:0000256" key="3">
    <source>
        <dbReference type="ARBA" id="ARBA00022692"/>
    </source>
</evidence>
<dbReference type="AlphaFoldDB" id="A0A2I6S5E5"/>
<feature type="transmembrane region" description="Helical" evidence="6">
    <location>
        <begin position="56"/>
        <end position="77"/>
    </location>
</feature>
<organism evidence="7 8">
    <name type="scientific">Pseudazoarcus pumilus</name>
    <dbReference type="NCBI Taxonomy" id="2067960"/>
    <lineage>
        <taxon>Bacteria</taxon>
        <taxon>Pseudomonadati</taxon>
        <taxon>Pseudomonadota</taxon>
        <taxon>Betaproteobacteria</taxon>
        <taxon>Rhodocyclales</taxon>
        <taxon>Zoogloeaceae</taxon>
        <taxon>Pseudazoarcus</taxon>
    </lineage>
</organism>
<gene>
    <name evidence="7" type="ORF">C0099_05660</name>
</gene>
<evidence type="ECO:0000256" key="4">
    <source>
        <dbReference type="ARBA" id="ARBA00022989"/>
    </source>
</evidence>
<feature type="transmembrane region" description="Helical" evidence="6">
    <location>
        <begin position="89"/>
        <end position="116"/>
    </location>
</feature>
<dbReference type="RefSeq" id="WP_102246543.1">
    <property type="nucleotide sequence ID" value="NZ_CP025682.1"/>
</dbReference>
<dbReference type="InterPro" id="IPR005226">
    <property type="entry name" value="UPF0014_fam"/>
</dbReference>
<reference evidence="7 8" key="1">
    <citation type="submission" date="2018-01" db="EMBL/GenBank/DDBJ databases">
        <authorList>
            <person name="Fu G.-Y."/>
        </authorList>
    </citation>
    <scope>NUCLEOTIDE SEQUENCE [LARGE SCALE GENOMIC DNA]</scope>
    <source>
        <strain evidence="7 8">SY39</strain>
    </source>
</reference>
<dbReference type="PANTHER" id="PTHR30028">
    <property type="entry name" value="UPF0014 INNER MEMBRANE PROTEIN YBBM-RELATED"/>
    <property type="match status" value="1"/>
</dbReference>
<evidence type="ECO:0000256" key="2">
    <source>
        <dbReference type="ARBA" id="ARBA00005268"/>
    </source>
</evidence>
<dbReference type="GO" id="GO:0005886">
    <property type="term" value="C:plasma membrane"/>
    <property type="evidence" value="ECO:0007669"/>
    <property type="project" value="TreeGrafter"/>
</dbReference>
<dbReference type="OrthoDB" id="9791807at2"/>
<keyword evidence="5 6" id="KW-0472">Membrane</keyword>
<evidence type="ECO:0000256" key="1">
    <source>
        <dbReference type="ARBA" id="ARBA00004141"/>
    </source>
</evidence>
<evidence type="ECO:0000256" key="6">
    <source>
        <dbReference type="SAM" id="Phobius"/>
    </source>
</evidence>
<dbReference type="PANTHER" id="PTHR30028:SF0">
    <property type="entry name" value="PROTEIN ALUMINUM SENSITIVE 3"/>
    <property type="match status" value="1"/>
</dbReference>